<name>A0A9D4DDK8_DREPO</name>
<organism evidence="1 2">
    <name type="scientific">Dreissena polymorpha</name>
    <name type="common">Zebra mussel</name>
    <name type="synonym">Mytilus polymorpha</name>
    <dbReference type="NCBI Taxonomy" id="45954"/>
    <lineage>
        <taxon>Eukaryota</taxon>
        <taxon>Metazoa</taxon>
        <taxon>Spiralia</taxon>
        <taxon>Lophotrochozoa</taxon>
        <taxon>Mollusca</taxon>
        <taxon>Bivalvia</taxon>
        <taxon>Autobranchia</taxon>
        <taxon>Heteroconchia</taxon>
        <taxon>Euheterodonta</taxon>
        <taxon>Imparidentia</taxon>
        <taxon>Neoheterodontei</taxon>
        <taxon>Myida</taxon>
        <taxon>Dreissenoidea</taxon>
        <taxon>Dreissenidae</taxon>
        <taxon>Dreissena</taxon>
    </lineage>
</organism>
<dbReference type="AlphaFoldDB" id="A0A9D4DDK8"/>
<evidence type="ECO:0000313" key="1">
    <source>
        <dbReference type="EMBL" id="KAH3746580.1"/>
    </source>
</evidence>
<proteinExistence type="predicted"/>
<dbReference type="Proteomes" id="UP000828390">
    <property type="component" value="Unassembled WGS sequence"/>
</dbReference>
<evidence type="ECO:0000313" key="2">
    <source>
        <dbReference type="Proteomes" id="UP000828390"/>
    </source>
</evidence>
<gene>
    <name evidence="1" type="ORF">DPMN_180989</name>
</gene>
<sequence>MEEKRLKIRELHIMSPKSTICIAGGMNLPKINWNSSTIDENSNPFSTKQLLIDTTFDTGSE</sequence>
<accession>A0A9D4DDK8</accession>
<keyword evidence="2" id="KW-1185">Reference proteome</keyword>
<dbReference type="EMBL" id="JAIWYP010000010">
    <property type="protein sequence ID" value="KAH3746580.1"/>
    <property type="molecule type" value="Genomic_DNA"/>
</dbReference>
<comment type="caution">
    <text evidence="1">The sequence shown here is derived from an EMBL/GenBank/DDBJ whole genome shotgun (WGS) entry which is preliminary data.</text>
</comment>
<reference evidence="1" key="2">
    <citation type="submission" date="2020-11" db="EMBL/GenBank/DDBJ databases">
        <authorList>
            <person name="McCartney M.A."/>
            <person name="Auch B."/>
            <person name="Kono T."/>
            <person name="Mallez S."/>
            <person name="Becker A."/>
            <person name="Gohl D.M."/>
            <person name="Silverstein K.A.T."/>
            <person name="Koren S."/>
            <person name="Bechman K.B."/>
            <person name="Herman A."/>
            <person name="Abrahante J.E."/>
            <person name="Garbe J."/>
        </authorList>
    </citation>
    <scope>NUCLEOTIDE SEQUENCE</scope>
    <source>
        <strain evidence="1">Duluth1</strain>
        <tissue evidence="1">Whole animal</tissue>
    </source>
</reference>
<protein>
    <submittedName>
        <fullName evidence="1">Uncharacterized protein</fullName>
    </submittedName>
</protein>
<reference evidence="1" key="1">
    <citation type="journal article" date="2019" name="bioRxiv">
        <title>The Genome of the Zebra Mussel, Dreissena polymorpha: A Resource for Invasive Species Research.</title>
        <authorList>
            <person name="McCartney M.A."/>
            <person name="Auch B."/>
            <person name="Kono T."/>
            <person name="Mallez S."/>
            <person name="Zhang Y."/>
            <person name="Obille A."/>
            <person name="Becker A."/>
            <person name="Abrahante J.E."/>
            <person name="Garbe J."/>
            <person name="Badalamenti J.P."/>
            <person name="Herman A."/>
            <person name="Mangelson H."/>
            <person name="Liachko I."/>
            <person name="Sullivan S."/>
            <person name="Sone E.D."/>
            <person name="Koren S."/>
            <person name="Silverstein K.A.T."/>
            <person name="Beckman K.B."/>
            <person name="Gohl D.M."/>
        </authorList>
    </citation>
    <scope>NUCLEOTIDE SEQUENCE</scope>
    <source>
        <strain evidence="1">Duluth1</strain>
        <tissue evidence="1">Whole animal</tissue>
    </source>
</reference>